<gene>
    <name evidence="1" type="ORF">WS70_24865</name>
</gene>
<keyword evidence="2" id="KW-1185">Reference proteome</keyword>
<sequence length="59" mass="6590">MVRPARAIRVAETHRTASADWNAASAAPPLAARFVRAWKSRDASLERRPRHDRRAKIGG</sequence>
<organism evidence="1 2">
    <name type="scientific">Burkholderia mayonis</name>
    <dbReference type="NCBI Taxonomy" id="1385591"/>
    <lineage>
        <taxon>Bacteria</taxon>
        <taxon>Pseudomonadati</taxon>
        <taxon>Pseudomonadota</taxon>
        <taxon>Betaproteobacteria</taxon>
        <taxon>Burkholderiales</taxon>
        <taxon>Burkholderiaceae</taxon>
        <taxon>Burkholderia</taxon>
        <taxon>pseudomallei group</taxon>
    </lineage>
</organism>
<dbReference type="EMBL" id="CP013387">
    <property type="protein sequence ID" value="AOJ04975.1"/>
    <property type="molecule type" value="Genomic_DNA"/>
</dbReference>
<proteinExistence type="predicted"/>
<accession>A0A1B4FMS3</accession>
<protein>
    <submittedName>
        <fullName evidence="1">Uncharacterized protein</fullName>
    </submittedName>
</protein>
<name>A0A1B4FMS3_9BURK</name>
<dbReference type="Proteomes" id="UP000062519">
    <property type="component" value="Chromosome 2"/>
</dbReference>
<evidence type="ECO:0000313" key="1">
    <source>
        <dbReference type="EMBL" id="AOJ04975.1"/>
    </source>
</evidence>
<reference evidence="1 2" key="1">
    <citation type="submission" date="2015-12" db="EMBL/GenBank/DDBJ databases">
        <title>Diversity of Burkholderia near neighbor genomes.</title>
        <authorList>
            <person name="Sahl J."/>
            <person name="Wagner D."/>
            <person name="Keim P."/>
        </authorList>
    </citation>
    <scope>NUCLEOTIDE SEQUENCE [LARGE SCALE GENOMIC DNA]</scope>
    <source>
        <strain evidence="1 2">BDU6</strain>
    </source>
</reference>
<evidence type="ECO:0000313" key="2">
    <source>
        <dbReference type="Proteomes" id="UP000062519"/>
    </source>
</evidence>
<dbReference type="AlphaFoldDB" id="A0A1B4FMS3"/>
<dbReference type="KEGG" id="buu:WS70_24865"/>